<dbReference type="Proteomes" id="UP000766986">
    <property type="component" value="Unassembled WGS sequence"/>
</dbReference>
<proteinExistence type="predicted"/>
<dbReference type="RefSeq" id="WP_205096166.1">
    <property type="nucleotide sequence ID" value="NZ_JACLYZ010000032.1"/>
</dbReference>
<keyword evidence="2" id="KW-1185">Reference proteome</keyword>
<evidence type="ECO:0000313" key="1">
    <source>
        <dbReference type="EMBL" id="MBM6735972.1"/>
    </source>
</evidence>
<reference evidence="1 2" key="1">
    <citation type="journal article" date="2021" name="Sci. Rep.">
        <title>The distribution of antibiotic resistance genes in chicken gut microbiota commensals.</title>
        <authorList>
            <person name="Juricova H."/>
            <person name="Matiasovicova J."/>
            <person name="Kubasova T."/>
            <person name="Cejkova D."/>
            <person name="Rychlik I."/>
        </authorList>
    </citation>
    <scope>NUCLEOTIDE SEQUENCE [LARGE SCALE GENOMIC DNA]</scope>
    <source>
        <strain evidence="1 2">An772</strain>
    </source>
</reference>
<sequence length="307" mass="35050">MLTFAYYNYQFGKILQPRQGELFDTLPDPEESFRRKQDILDELIRADYEGERKITFVNARRTKAFRHCYMAPPQDGLTVLKIQNRHLRKTETRDFGEELREEFPACLVVIDNRPGIQRIVIEKKGAAFADITQVQGILQTTLRLLLQPYGLSISVDQLHTREAFWNVVANVKQYPLGFRRMMVRLPHLNLERISKVMKRYIDDARGSFGSSLALDFRAPDGGRLNLDEKDERQQAFIATLTEDVGGNNTIGLYPVGAGAKPVQIGSGNYRTAGIREDTFDKLGAADADERGRAMDALKRFTKKFIDD</sequence>
<accession>A0ABS2E2V6</accession>
<dbReference type="EMBL" id="JACLYZ010000032">
    <property type="protein sequence ID" value="MBM6735972.1"/>
    <property type="molecule type" value="Genomic_DNA"/>
</dbReference>
<protein>
    <submittedName>
        <fullName evidence="1">Uncharacterized protein</fullName>
    </submittedName>
</protein>
<gene>
    <name evidence="1" type="ORF">H7U35_12205</name>
</gene>
<evidence type="ECO:0000313" key="2">
    <source>
        <dbReference type="Proteomes" id="UP000766986"/>
    </source>
</evidence>
<comment type="caution">
    <text evidence="1">The sequence shown here is derived from an EMBL/GenBank/DDBJ whole genome shotgun (WGS) entry which is preliminary data.</text>
</comment>
<organism evidence="1 2">
    <name type="scientific">Mediterranea massiliensis</name>
    <dbReference type="NCBI Taxonomy" id="1841865"/>
    <lineage>
        <taxon>Bacteria</taxon>
        <taxon>Pseudomonadati</taxon>
        <taxon>Bacteroidota</taxon>
        <taxon>Bacteroidia</taxon>
        <taxon>Bacteroidales</taxon>
        <taxon>Bacteroidaceae</taxon>
        <taxon>Mediterranea</taxon>
    </lineage>
</organism>
<name>A0ABS2E2V6_9BACT</name>